<sequence>MSSTTRKAPAPRTAIIVGCAALVASMAGASVASAPEARAQIDQGSRCEGSVPFTAGTEGYNAFRIPAIVATRSGTLLAFAEGRLASLSDAGNIDLVLKRSTDGGCTWGPLQVVHDSGPNTAGNPAPVVTGTGRVVLLSTYNGGTASEAAIMRGEVPADQSRRVFVQHSDDDGTSWSAPRDITAQAKAENWRWYATGPGHAIRLARGTHQDRLVVPANHSIAPPAGSADLGTEAKYYGGHLLYSDDAGESWRIGSVDDNPNGYINVNESTVAELPDGRLYVNTREHNGSAPGNRADAYSRDGGQTLELPHRPQATLVAPVVQGSVLQLTGASNQLLFSGPADPNSRAALTLRTSTDHGATWRPALALSGLPAAYSDLVQLDPNAVGVLYETGNFGANETVTFRRVTIAQLRP</sequence>
<dbReference type="SUPFAM" id="SSF50939">
    <property type="entry name" value="Sialidases"/>
    <property type="match status" value="1"/>
</dbReference>
<evidence type="ECO:0000259" key="5">
    <source>
        <dbReference type="Pfam" id="PF13088"/>
    </source>
</evidence>
<keyword evidence="7" id="KW-1185">Reference proteome</keyword>
<proteinExistence type="inferred from homology"/>
<dbReference type="PANTHER" id="PTHR10628:SF30">
    <property type="entry name" value="EXO-ALPHA-SIALIDASE"/>
    <property type="match status" value="1"/>
</dbReference>
<comment type="caution">
    <text evidence="6">The sequence shown here is derived from an EMBL/GenBank/DDBJ whole genome shotgun (WGS) entry which is preliminary data.</text>
</comment>
<keyword evidence="6" id="KW-0378">Hydrolase</keyword>
<protein>
    <recommendedName>
        <fullName evidence="3">exo-alpha-sialidase</fullName>
        <ecNumber evidence="3">3.2.1.18</ecNumber>
    </recommendedName>
</protein>
<dbReference type="InterPro" id="IPR026856">
    <property type="entry name" value="Sialidase_fam"/>
</dbReference>
<evidence type="ECO:0000313" key="7">
    <source>
        <dbReference type="Proteomes" id="UP001550348"/>
    </source>
</evidence>
<gene>
    <name evidence="6" type="ORF">ABZ071_09195</name>
</gene>
<comment type="catalytic activity">
    <reaction evidence="1">
        <text>Hydrolysis of alpha-(2-&gt;3)-, alpha-(2-&gt;6)-, alpha-(2-&gt;8)- glycosidic linkages of terminal sialic acid residues in oligosaccharides, glycoproteins, glycolipids, colominic acid and synthetic substrates.</text>
        <dbReference type="EC" id="3.2.1.18"/>
    </reaction>
</comment>
<dbReference type="CDD" id="cd15482">
    <property type="entry name" value="Sialidase_non-viral"/>
    <property type="match status" value="1"/>
</dbReference>
<dbReference type="EC" id="3.2.1.18" evidence="3"/>
<evidence type="ECO:0000256" key="4">
    <source>
        <dbReference type="SAM" id="SignalP"/>
    </source>
</evidence>
<reference evidence="6 7" key="1">
    <citation type="submission" date="2024-06" db="EMBL/GenBank/DDBJ databases">
        <title>The Natural Products Discovery Center: Release of the First 8490 Sequenced Strains for Exploring Actinobacteria Biosynthetic Diversity.</title>
        <authorList>
            <person name="Kalkreuter E."/>
            <person name="Kautsar S.A."/>
            <person name="Yang D."/>
            <person name="Bader C.D."/>
            <person name="Teijaro C.N."/>
            <person name="Fluegel L."/>
            <person name="Davis C.M."/>
            <person name="Simpson J.R."/>
            <person name="Lauterbach L."/>
            <person name="Steele A.D."/>
            <person name="Gui C."/>
            <person name="Meng S."/>
            <person name="Li G."/>
            <person name="Viehrig K."/>
            <person name="Ye F."/>
            <person name="Su P."/>
            <person name="Kiefer A.F."/>
            <person name="Nichols A."/>
            <person name="Cepeda A.J."/>
            <person name="Yan W."/>
            <person name="Fan B."/>
            <person name="Jiang Y."/>
            <person name="Adhikari A."/>
            <person name="Zheng C.-J."/>
            <person name="Schuster L."/>
            <person name="Cowan T.M."/>
            <person name="Smanski M.J."/>
            <person name="Chevrette M.G."/>
            <person name="De Carvalho L.P.S."/>
            <person name="Shen B."/>
        </authorList>
    </citation>
    <scope>NUCLEOTIDE SEQUENCE [LARGE SCALE GENOMIC DNA]</scope>
    <source>
        <strain evidence="6 7">NPDC006286</strain>
    </source>
</reference>
<dbReference type="PANTHER" id="PTHR10628">
    <property type="entry name" value="SIALIDASE"/>
    <property type="match status" value="1"/>
</dbReference>
<accession>A0ABV2VH13</accession>
<dbReference type="Proteomes" id="UP001550348">
    <property type="component" value="Unassembled WGS sequence"/>
</dbReference>
<keyword evidence="6" id="KW-0326">Glycosidase</keyword>
<dbReference type="RefSeq" id="WP_355664074.1">
    <property type="nucleotide sequence ID" value="NZ_JBEXRX010000017.1"/>
</dbReference>
<dbReference type="EMBL" id="JBEXRX010000017">
    <property type="protein sequence ID" value="MEU0152088.1"/>
    <property type="molecule type" value="Genomic_DNA"/>
</dbReference>
<evidence type="ECO:0000313" key="6">
    <source>
        <dbReference type="EMBL" id="MEU0152088.1"/>
    </source>
</evidence>
<dbReference type="InterPro" id="IPR036278">
    <property type="entry name" value="Sialidase_sf"/>
</dbReference>
<evidence type="ECO:0000256" key="3">
    <source>
        <dbReference type="ARBA" id="ARBA00012733"/>
    </source>
</evidence>
<dbReference type="GO" id="GO:0016798">
    <property type="term" value="F:hydrolase activity, acting on glycosyl bonds"/>
    <property type="evidence" value="ECO:0007669"/>
    <property type="project" value="UniProtKB-KW"/>
</dbReference>
<feature type="signal peptide" evidence="4">
    <location>
        <begin position="1"/>
        <end position="29"/>
    </location>
</feature>
<comment type="similarity">
    <text evidence="2">Belongs to the glycosyl hydrolase 33 family.</text>
</comment>
<name>A0ABV2VH13_9ACTN</name>
<dbReference type="Pfam" id="PF13088">
    <property type="entry name" value="BNR_2"/>
    <property type="match status" value="1"/>
</dbReference>
<organism evidence="6 7">
    <name type="scientific">Micromonospora fulviviridis</name>
    <dbReference type="NCBI Taxonomy" id="47860"/>
    <lineage>
        <taxon>Bacteria</taxon>
        <taxon>Bacillati</taxon>
        <taxon>Actinomycetota</taxon>
        <taxon>Actinomycetes</taxon>
        <taxon>Micromonosporales</taxon>
        <taxon>Micromonosporaceae</taxon>
        <taxon>Micromonospora</taxon>
    </lineage>
</organism>
<feature type="chain" id="PRO_5045847044" description="exo-alpha-sialidase" evidence="4">
    <location>
        <begin position="30"/>
        <end position="411"/>
    </location>
</feature>
<evidence type="ECO:0000256" key="2">
    <source>
        <dbReference type="ARBA" id="ARBA00009348"/>
    </source>
</evidence>
<dbReference type="InterPro" id="IPR011040">
    <property type="entry name" value="Sialidase"/>
</dbReference>
<dbReference type="Gene3D" id="2.120.10.10">
    <property type="match status" value="1"/>
</dbReference>
<feature type="domain" description="Sialidase" evidence="5">
    <location>
        <begin position="74"/>
        <end position="379"/>
    </location>
</feature>
<keyword evidence="4" id="KW-0732">Signal</keyword>
<evidence type="ECO:0000256" key="1">
    <source>
        <dbReference type="ARBA" id="ARBA00000427"/>
    </source>
</evidence>